<accession>A0A3N0BZP9</accession>
<sequence>MVPNIIHQIVGPKTNKIVDRCLLSWQQLRGHKFRFLTWNDQNIEIFLGKYYPGYLPMFLNARNHAEAADIARYIIIFHYGGYYMDWDIQLLDKDKFLNLAERHPNGFLLRDPRDGSIASECFSACRNEQYLSELVEDISHQFDNRLFMGKHTLFYSGPFRMKAVLDKAVVTCQTIIDVKEVFLYDYSEIQKMPERNNDKPLIHYWLHSWLAERSE</sequence>
<evidence type="ECO:0000256" key="1">
    <source>
        <dbReference type="ARBA" id="ARBA00022679"/>
    </source>
</evidence>
<dbReference type="GO" id="GO:0000030">
    <property type="term" value="F:mannosyltransferase activity"/>
    <property type="evidence" value="ECO:0007669"/>
    <property type="project" value="TreeGrafter"/>
</dbReference>
<dbReference type="Proteomes" id="UP000274046">
    <property type="component" value="Unassembled WGS sequence"/>
</dbReference>
<evidence type="ECO:0000313" key="3">
    <source>
        <dbReference type="Proteomes" id="UP000274046"/>
    </source>
</evidence>
<dbReference type="PANTHER" id="PTHR32385">
    <property type="entry name" value="MANNOSYL PHOSPHORYLINOSITOL CERAMIDE SYNTHASE"/>
    <property type="match status" value="1"/>
</dbReference>
<keyword evidence="3" id="KW-1185">Reference proteome</keyword>
<proteinExistence type="predicted"/>
<dbReference type="Pfam" id="PF04488">
    <property type="entry name" value="Gly_transf_sug"/>
    <property type="match status" value="1"/>
</dbReference>
<name>A0A3N0BZP9_9SPHI</name>
<gene>
    <name evidence="2" type="ORF">D7004_04830</name>
</gene>
<comment type="caution">
    <text evidence="2">The sequence shown here is derived from an EMBL/GenBank/DDBJ whole genome shotgun (WGS) entry which is preliminary data.</text>
</comment>
<keyword evidence="1" id="KW-0808">Transferase</keyword>
<dbReference type="InterPro" id="IPR029044">
    <property type="entry name" value="Nucleotide-diphossugar_trans"/>
</dbReference>
<dbReference type="OrthoDB" id="9802987at2"/>
<dbReference type="InterPro" id="IPR051706">
    <property type="entry name" value="Glycosyltransferase_domain"/>
</dbReference>
<dbReference type="SUPFAM" id="SSF53448">
    <property type="entry name" value="Nucleotide-diphospho-sugar transferases"/>
    <property type="match status" value="1"/>
</dbReference>
<dbReference type="GO" id="GO:0051999">
    <property type="term" value="P:mannosyl-inositol phosphorylceramide biosynthetic process"/>
    <property type="evidence" value="ECO:0007669"/>
    <property type="project" value="TreeGrafter"/>
</dbReference>
<dbReference type="Gene3D" id="3.90.550.20">
    <property type="match status" value="1"/>
</dbReference>
<dbReference type="AlphaFoldDB" id="A0A3N0BZP9"/>
<protein>
    <recommendedName>
        <fullName evidence="4">Glycosyl transferase</fullName>
    </recommendedName>
</protein>
<dbReference type="GO" id="GO:0016020">
    <property type="term" value="C:membrane"/>
    <property type="evidence" value="ECO:0007669"/>
    <property type="project" value="GOC"/>
</dbReference>
<dbReference type="PANTHER" id="PTHR32385:SF15">
    <property type="entry name" value="INOSITOL PHOSPHOCERAMIDE MANNOSYLTRANSFERASE 1"/>
    <property type="match status" value="1"/>
</dbReference>
<organism evidence="2 3">
    <name type="scientific">Pedobacter jejuensis</name>
    <dbReference type="NCBI Taxonomy" id="1268550"/>
    <lineage>
        <taxon>Bacteria</taxon>
        <taxon>Pseudomonadati</taxon>
        <taxon>Bacteroidota</taxon>
        <taxon>Sphingobacteriia</taxon>
        <taxon>Sphingobacteriales</taxon>
        <taxon>Sphingobacteriaceae</taxon>
        <taxon>Pedobacter</taxon>
    </lineage>
</organism>
<evidence type="ECO:0008006" key="4">
    <source>
        <dbReference type="Google" id="ProtNLM"/>
    </source>
</evidence>
<dbReference type="RefSeq" id="WP_123204745.1">
    <property type="nucleotide sequence ID" value="NZ_RBEE01000006.1"/>
</dbReference>
<dbReference type="EMBL" id="RBEE01000006">
    <property type="protein sequence ID" value="RNL55408.1"/>
    <property type="molecule type" value="Genomic_DNA"/>
</dbReference>
<dbReference type="InterPro" id="IPR007577">
    <property type="entry name" value="GlycoTrfase_DXD_sugar-bd_CS"/>
</dbReference>
<evidence type="ECO:0000313" key="2">
    <source>
        <dbReference type="EMBL" id="RNL55408.1"/>
    </source>
</evidence>
<reference evidence="2 3" key="1">
    <citation type="submission" date="2018-10" db="EMBL/GenBank/DDBJ databases">
        <title>Genome sequencing of Pedobacter jejuensis TNB23.</title>
        <authorList>
            <person name="Cho Y.-J."/>
            <person name="Cho A."/>
            <person name="Kim O.-S."/>
        </authorList>
    </citation>
    <scope>NUCLEOTIDE SEQUENCE [LARGE SCALE GENOMIC DNA]</scope>
    <source>
        <strain evidence="2 3">TNB23</strain>
    </source>
</reference>